<evidence type="ECO:0000313" key="9">
    <source>
        <dbReference type="EMBL" id="ANC32983.1"/>
    </source>
</evidence>
<proteinExistence type="inferred from homology"/>
<name>A0A161I1F5_9MICO</name>
<dbReference type="AlphaFoldDB" id="A0A161I1F5"/>
<organism evidence="9 10">
    <name type="scientific">Isoptericola dokdonensis DS-3</name>
    <dbReference type="NCBI Taxonomy" id="1300344"/>
    <lineage>
        <taxon>Bacteria</taxon>
        <taxon>Bacillati</taxon>
        <taxon>Actinomycetota</taxon>
        <taxon>Actinomycetes</taxon>
        <taxon>Micrococcales</taxon>
        <taxon>Promicromonosporaceae</taxon>
        <taxon>Isoptericola</taxon>
    </lineage>
</organism>
<dbReference type="Pfam" id="PF02065">
    <property type="entry name" value="Melibiase"/>
    <property type="match status" value="1"/>
</dbReference>
<reference evidence="9 10" key="1">
    <citation type="submission" date="2016-01" db="EMBL/GenBank/DDBJ databases">
        <title>Complete genome sequence of a soil Actinobacterium, Isoptericola dokdonensis DS-3.</title>
        <authorList>
            <person name="Kwon S.-K."/>
            <person name="Kim J.F."/>
        </authorList>
    </citation>
    <scope>NUCLEOTIDE SEQUENCE [LARGE SCALE GENOMIC DNA]</scope>
    <source>
        <strain evidence="9 10">DS-3</strain>
    </source>
</reference>
<dbReference type="EMBL" id="CP014209">
    <property type="protein sequence ID" value="ANC32983.1"/>
    <property type="molecule type" value="Genomic_DNA"/>
</dbReference>
<dbReference type="InterPro" id="IPR031704">
    <property type="entry name" value="Glyco_hydro_36_N"/>
</dbReference>
<evidence type="ECO:0000256" key="6">
    <source>
        <dbReference type="PIRSR" id="PIRSR005536-1"/>
    </source>
</evidence>
<feature type="domain" description="Glycosyl hydrolase family 36 C-terminal" evidence="7">
    <location>
        <begin position="623"/>
        <end position="705"/>
    </location>
</feature>
<dbReference type="FunFam" id="3.20.20.70:FF:000118">
    <property type="entry name" value="Alpha-galactosidase"/>
    <property type="match status" value="1"/>
</dbReference>
<evidence type="ECO:0000313" key="10">
    <source>
        <dbReference type="Proteomes" id="UP000076794"/>
    </source>
</evidence>
<dbReference type="Gene3D" id="3.20.20.70">
    <property type="entry name" value="Aldolase class I"/>
    <property type="match status" value="1"/>
</dbReference>
<dbReference type="PANTHER" id="PTHR43053">
    <property type="entry name" value="GLYCOSIDASE FAMILY 31"/>
    <property type="match status" value="1"/>
</dbReference>
<protein>
    <recommendedName>
        <fullName evidence="2 5">Alpha-galactosidase</fullName>
        <ecNumber evidence="2 5">3.2.1.22</ecNumber>
    </recommendedName>
</protein>
<sequence>MTAVDRHVHLRAGGVSLVLAVHDARLPVVVHWGADLGDLDDAALAALERAVAPQPFGYPVDGPMPVSVLPEASTGWPGVRGVTGHRAGGAPTTRFVVTGLRVVDRDAPWSQALELTARDEAAGLGLDLVVEQARSGLVRLRAAVTNRADGVHDVAGVLPALPVPARATELLDLTGHQLRERSPQRLPFAHGRHERTGHRGRPGFDSAFLLCAGEQGFGARTGEVWGVHAAWSGDQRFVAERSYHGVRLLGAGEALAPGEVRLAPGETYTSPWTYATWGHGLDAASGRVHDWLRARPDHPAAPRPVVVNTWEAVTFDHTLSRLTALADAAAEVGAERFVLDDGWFGGRRDDRAGLGDWAVSPAVYPDGLWPLVDHVRALGMDFGLWVEPEMVNPDSDVARAHPEWILRAAGGRLPGPGRHQQVLNLADPGAYAHVLDGLDALLVEYPIASLKWDHNRELGEGGLPPDGRAAVHAQTHAVYRLLDELRARHPGLEVETCASGGGRVDLEILQRTDRVWASDSTDAHERVGIQRWTSLLVPPELLGAHVSSPVAPTSDRALPLDVRCAVALFGHLGIEWDLTEAAPAERARLAQWVAFYRERRGLLHSGRVVHADVPDPAYGLHGVVAHDGSQALYAWVCTASSDTWPPPAVPLPGLDAARTYRVTLDGPITTLEGVAARWGVPLGWVDDGGVELPGALLERVGLALPVLFADRVLLLRAEAVA</sequence>
<keyword evidence="10" id="KW-1185">Reference proteome</keyword>
<evidence type="ECO:0000259" key="7">
    <source>
        <dbReference type="Pfam" id="PF16874"/>
    </source>
</evidence>
<dbReference type="InterPro" id="IPR038417">
    <property type="entry name" value="Alpga-gal_N_sf"/>
</dbReference>
<comment type="catalytic activity">
    <reaction evidence="1 5">
        <text>Hydrolysis of terminal, non-reducing alpha-D-galactose residues in alpha-D-galactosides, including galactose oligosaccharides, galactomannans and galactolipids.</text>
        <dbReference type="EC" id="3.2.1.22"/>
    </reaction>
</comment>
<feature type="active site" description="Proton donor" evidence="6">
    <location>
        <position position="519"/>
    </location>
</feature>
<dbReference type="EC" id="3.2.1.22" evidence="2 5"/>
<feature type="domain" description="Glycosyl hydrolase family 36 N-terminal" evidence="8">
    <location>
        <begin position="26"/>
        <end position="263"/>
    </location>
</feature>
<dbReference type="SUPFAM" id="SSF51445">
    <property type="entry name" value="(Trans)glycosidases"/>
    <property type="match status" value="1"/>
</dbReference>
<dbReference type="PIRSF" id="PIRSF005536">
    <property type="entry name" value="Agal"/>
    <property type="match status" value="1"/>
</dbReference>
<dbReference type="Gene3D" id="2.70.98.60">
    <property type="entry name" value="alpha-galactosidase from lactobacil brevis"/>
    <property type="match status" value="1"/>
</dbReference>
<dbReference type="PANTHER" id="PTHR43053:SF3">
    <property type="entry name" value="ALPHA-GALACTOSIDASE C-RELATED"/>
    <property type="match status" value="1"/>
</dbReference>
<evidence type="ECO:0000256" key="1">
    <source>
        <dbReference type="ARBA" id="ARBA00001255"/>
    </source>
</evidence>
<dbReference type="CDD" id="cd14791">
    <property type="entry name" value="GH36"/>
    <property type="match status" value="1"/>
</dbReference>
<dbReference type="InterPro" id="IPR017853">
    <property type="entry name" value="GH"/>
</dbReference>
<dbReference type="KEGG" id="ido:I598_3475"/>
<dbReference type="Pfam" id="PF16874">
    <property type="entry name" value="Glyco_hydro_36C"/>
    <property type="match status" value="1"/>
</dbReference>
<feature type="active site" description="Nucleophile" evidence="6">
    <location>
        <position position="453"/>
    </location>
</feature>
<dbReference type="GO" id="GO:0004557">
    <property type="term" value="F:alpha-galactosidase activity"/>
    <property type="evidence" value="ECO:0007669"/>
    <property type="project" value="UniProtKB-UniRule"/>
</dbReference>
<dbReference type="InterPro" id="IPR002252">
    <property type="entry name" value="Glyco_hydro_36"/>
</dbReference>
<evidence type="ECO:0000259" key="8">
    <source>
        <dbReference type="Pfam" id="PF16875"/>
    </source>
</evidence>
<evidence type="ECO:0000256" key="3">
    <source>
        <dbReference type="ARBA" id="ARBA00022801"/>
    </source>
</evidence>
<evidence type="ECO:0000256" key="5">
    <source>
        <dbReference type="PIRNR" id="PIRNR005536"/>
    </source>
</evidence>
<keyword evidence="4 5" id="KW-0326">Glycosidase</keyword>
<comment type="similarity">
    <text evidence="5">Belongs to the glycosyl hydrolase.</text>
</comment>
<dbReference type="PATRIC" id="fig|1300344.3.peg.3503"/>
<dbReference type="InterPro" id="IPR050985">
    <property type="entry name" value="Alpha-glycosidase_related"/>
</dbReference>
<evidence type="ECO:0000256" key="2">
    <source>
        <dbReference type="ARBA" id="ARBA00012755"/>
    </source>
</evidence>
<dbReference type="STRING" id="1300344.I598_3475"/>
<dbReference type="GO" id="GO:0016052">
    <property type="term" value="P:carbohydrate catabolic process"/>
    <property type="evidence" value="ECO:0007669"/>
    <property type="project" value="InterPro"/>
</dbReference>
<dbReference type="InterPro" id="IPR031705">
    <property type="entry name" value="Glyco_hydro_36_C"/>
</dbReference>
<keyword evidence="3 5" id="KW-0378">Hydrolase</keyword>
<evidence type="ECO:0000256" key="4">
    <source>
        <dbReference type="ARBA" id="ARBA00023295"/>
    </source>
</evidence>
<gene>
    <name evidence="9" type="primary">rafA</name>
    <name evidence="9" type="ORF">I598_3475</name>
</gene>
<accession>A0A161I1F5</accession>
<dbReference type="Pfam" id="PF16875">
    <property type="entry name" value="Glyco_hydro_36N"/>
    <property type="match status" value="1"/>
</dbReference>
<dbReference type="Proteomes" id="UP000076794">
    <property type="component" value="Chromosome"/>
</dbReference>
<dbReference type="RefSeq" id="WP_068204573.1">
    <property type="nucleotide sequence ID" value="NZ_CP014209.1"/>
</dbReference>
<dbReference type="PRINTS" id="PR00743">
    <property type="entry name" value="GLHYDRLASE36"/>
</dbReference>
<dbReference type="InterPro" id="IPR013785">
    <property type="entry name" value="Aldolase_TIM"/>
</dbReference>